<feature type="signal peptide" evidence="1">
    <location>
        <begin position="1"/>
        <end position="22"/>
    </location>
</feature>
<dbReference type="SUPFAM" id="SSF49401">
    <property type="entry name" value="Bacterial adhesins"/>
    <property type="match status" value="1"/>
</dbReference>
<dbReference type="Pfam" id="PF00419">
    <property type="entry name" value="Fimbrial"/>
    <property type="match status" value="1"/>
</dbReference>
<feature type="domain" description="Fimbrial-type adhesion" evidence="2">
    <location>
        <begin position="266"/>
        <end position="450"/>
    </location>
</feature>
<evidence type="ECO:0000313" key="4">
    <source>
        <dbReference type="Proteomes" id="UP000583387"/>
    </source>
</evidence>
<dbReference type="GO" id="GO:0009289">
    <property type="term" value="C:pilus"/>
    <property type="evidence" value="ECO:0007669"/>
    <property type="project" value="InterPro"/>
</dbReference>
<comment type="caution">
    <text evidence="3">The sequence shown here is derived from an EMBL/GenBank/DDBJ whole genome shotgun (WGS) entry which is preliminary data.</text>
</comment>
<proteinExistence type="predicted"/>
<keyword evidence="4" id="KW-1185">Reference proteome</keyword>
<reference evidence="3 4" key="1">
    <citation type="submission" date="2020-08" db="EMBL/GenBank/DDBJ databases">
        <authorList>
            <person name="Criscuolo A."/>
        </authorList>
    </citation>
    <scope>NUCLEOTIDE SEQUENCE [LARGE SCALE GENOMIC DNA]</scope>
    <source>
        <strain evidence="3">CIP111764</strain>
    </source>
</reference>
<dbReference type="Gene3D" id="2.60.40.1090">
    <property type="entry name" value="Fimbrial-type adhesion domain"/>
    <property type="match status" value="1"/>
</dbReference>
<dbReference type="InterPro" id="IPR000259">
    <property type="entry name" value="Adhesion_dom_fimbrial"/>
</dbReference>
<dbReference type="PIRSF" id="PIRSF029766">
    <property type="entry name" value="UCP029766"/>
    <property type="match status" value="1"/>
</dbReference>
<organism evidence="3 4">
    <name type="scientific">Zestomonas carbonaria</name>
    <dbReference type="NCBI Taxonomy" id="2762745"/>
    <lineage>
        <taxon>Bacteria</taxon>
        <taxon>Pseudomonadati</taxon>
        <taxon>Pseudomonadota</taxon>
        <taxon>Gammaproteobacteria</taxon>
        <taxon>Pseudomonadales</taxon>
        <taxon>Pseudomonadaceae</taxon>
        <taxon>Zestomonas</taxon>
    </lineage>
</organism>
<dbReference type="EMBL" id="CAJFCI010000074">
    <property type="protein sequence ID" value="CAD5109396.1"/>
    <property type="molecule type" value="Genomic_DNA"/>
</dbReference>
<dbReference type="InterPro" id="IPR011228">
    <property type="entry name" value="UCP029766"/>
</dbReference>
<evidence type="ECO:0000313" key="3">
    <source>
        <dbReference type="EMBL" id="CAD5109396.1"/>
    </source>
</evidence>
<evidence type="ECO:0000256" key="1">
    <source>
        <dbReference type="SAM" id="SignalP"/>
    </source>
</evidence>
<name>A0A7U7EQU4_9GAMM</name>
<dbReference type="RefSeq" id="WP_187672711.1">
    <property type="nucleotide sequence ID" value="NZ_CAJFCI010000074.1"/>
</dbReference>
<dbReference type="InterPro" id="IPR036937">
    <property type="entry name" value="Adhesion_dom_fimbrial_sf"/>
</dbReference>
<feature type="chain" id="PRO_5031246318" description="Fimbrial-type adhesion domain-containing protein" evidence="1">
    <location>
        <begin position="23"/>
        <end position="450"/>
    </location>
</feature>
<sequence>MLRTVQFLSPLLALLLAQDAWATCYKVTSVGSSTTTSNTQIRPGEGTAASWAGACDTCNGSLGLPSVINVSDPGFQPYPTLIASSVAPHTQYGAAAGYDPERVFFRCAPEDAVYEMFSTNGDNLYSGWYDGGDSVGNSIGLQAAYRTAWPNVLLRLTHVETGQYFTDVWRERRLSGLDIDSRGFQLVKAKNLSAVRTELFSAPLEPTRYYSPGTPSQIYGYTQPAGYIAIKGPGLDYPTVGQAHIGGNWGGWHHYWPGAIGLYNRVTLKRYPTCVVTNVTPRVVFPPISLGEVNAGAFREMPFEVAFKCQSGVINSVAATGTALGIKVSAGALAASSALGLANSNGGLAYLVSDNYGQPGVAKGVGIRLYRNSTPMNLLASEDSANGSNAQARGWYPVIGAASNPTGTNGGIAHYSEIFRARLEKLSVGTQPTATPGRVEATAQVVIRVQ</sequence>
<dbReference type="InterPro" id="IPR008966">
    <property type="entry name" value="Adhesion_dom_sf"/>
</dbReference>
<keyword evidence="1" id="KW-0732">Signal</keyword>
<dbReference type="Proteomes" id="UP000583387">
    <property type="component" value="Unassembled WGS sequence"/>
</dbReference>
<evidence type="ECO:0000259" key="2">
    <source>
        <dbReference type="Pfam" id="PF00419"/>
    </source>
</evidence>
<gene>
    <name evidence="3" type="ORF">PSEWESI4_03693</name>
</gene>
<protein>
    <recommendedName>
        <fullName evidence="2">Fimbrial-type adhesion domain-containing protein</fullName>
    </recommendedName>
</protein>
<dbReference type="GO" id="GO:0007155">
    <property type="term" value="P:cell adhesion"/>
    <property type="evidence" value="ECO:0007669"/>
    <property type="project" value="InterPro"/>
</dbReference>
<accession>A0A7U7EQU4</accession>
<dbReference type="AlphaFoldDB" id="A0A7U7EQU4"/>